<dbReference type="EMBL" id="JTFC01000017">
    <property type="protein sequence ID" value="RUS57629.1"/>
    <property type="molecule type" value="Genomic_DNA"/>
</dbReference>
<dbReference type="RefSeq" id="WP_126989871.1">
    <property type="nucleotide sequence ID" value="NZ_JTFC01000017.1"/>
</dbReference>
<organism evidence="1 2">
    <name type="scientific">Candidatus Kurthia intestinigallinarum</name>
    <dbReference type="NCBI Taxonomy" id="1562256"/>
    <lineage>
        <taxon>Bacteria</taxon>
        <taxon>Bacillati</taxon>
        <taxon>Bacillota</taxon>
        <taxon>Bacilli</taxon>
        <taxon>Bacillales</taxon>
        <taxon>Caryophanaceae</taxon>
        <taxon>Kurthia</taxon>
    </lineage>
</organism>
<keyword evidence="2" id="KW-1185">Reference proteome</keyword>
<evidence type="ECO:0000313" key="2">
    <source>
        <dbReference type="Proteomes" id="UP000288623"/>
    </source>
</evidence>
<dbReference type="InterPro" id="IPR054199">
    <property type="entry name" value="DUF6904"/>
</dbReference>
<dbReference type="OrthoDB" id="1999450at2"/>
<gene>
    <name evidence="1" type="ORF">QI30_05135</name>
</gene>
<comment type="caution">
    <text evidence="1">The sequence shown here is derived from an EMBL/GenBank/DDBJ whole genome shotgun (WGS) entry which is preliminary data.</text>
</comment>
<sequence length="72" mass="8377">MTGDSDDFERLYDALHRIVRTEEDASISGLYDSRMHVLSLCYDLRHARMGHRSAEFQEHGLDAEQMKFLSCL</sequence>
<dbReference type="AlphaFoldDB" id="A0A433RWJ8"/>
<proteinExistence type="predicted"/>
<protein>
    <submittedName>
        <fullName evidence="1">Uncharacterized protein</fullName>
    </submittedName>
</protein>
<dbReference type="Proteomes" id="UP000288623">
    <property type="component" value="Unassembled WGS sequence"/>
</dbReference>
<dbReference type="Pfam" id="PF21845">
    <property type="entry name" value="DUF6904"/>
    <property type="match status" value="1"/>
</dbReference>
<name>A0A433RWJ8_9BACL</name>
<reference evidence="1 2" key="1">
    <citation type="submission" date="2014-11" db="EMBL/GenBank/DDBJ databases">
        <title>Genome sequence and analysis of novel Kurthia sp.</title>
        <authorList>
            <person name="Lawson J.N."/>
            <person name="Gonzalez J.E."/>
            <person name="Rinauldi L."/>
            <person name="Xuan Z."/>
            <person name="Firman A."/>
            <person name="Shaddox L."/>
            <person name="Trudeau A."/>
            <person name="Shah S."/>
            <person name="Reiman D."/>
        </authorList>
    </citation>
    <scope>NUCLEOTIDE SEQUENCE [LARGE SCALE GENOMIC DNA]</scope>
    <source>
        <strain evidence="1 2">3B1D</strain>
    </source>
</reference>
<evidence type="ECO:0000313" key="1">
    <source>
        <dbReference type="EMBL" id="RUS57629.1"/>
    </source>
</evidence>
<accession>A0A433RWJ8</accession>